<accession>A0ABR6JDX3</accession>
<keyword evidence="3 6" id="KW-0238">DNA-binding</keyword>
<dbReference type="PANTHER" id="PTHR30419">
    <property type="entry name" value="HTH-TYPE TRANSCRIPTIONAL REGULATOR YBHD"/>
    <property type="match status" value="1"/>
</dbReference>
<evidence type="ECO:0000259" key="5">
    <source>
        <dbReference type="PROSITE" id="PS50931"/>
    </source>
</evidence>
<comment type="caution">
    <text evidence="6">The sequence shown here is derived from an EMBL/GenBank/DDBJ whole genome shotgun (WGS) entry which is preliminary data.</text>
</comment>
<evidence type="ECO:0000256" key="3">
    <source>
        <dbReference type="ARBA" id="ARBA00023125"/>
    </source>
</evidence>
<gene>
    <name evidence="6" type="ORF">GGE40_004987</name>
</gene>
<dbReference type="EMBL" id="JACIHP010000008">
    <property type="protein sequence ID" value="MBB4493135.1"/>
    <property type="molecule type" value="Genomic_DNA"/>
</dbReference>
<dbReference type="Gene3D" id="1.10.10.10">
    <property type="entry name" value="Winged helix-like DNA-binding domain superfamily/Winged helix DNA-binding domain"/>
    <property type="match status" value="1"/>
</dbReference>
<protein>
    <submittedName>
        <fullName evidence="6">DNA-binding transcriptional LysR family regulator</fullName>
    </submittedName>
</protein>
<evidence type="ECO:0000256" key="2">
    <source>
        <dbReference type="ARBA" id="ARBA00023015"/>
    </source>
</evidence>
<dbReference type="PRINTS" id="PR00039">
    <property type="entry name" value="HTHLYSR"/>
</dbReference>
<dbReference type="GO" id="GO:0003677">
    <property type="term" value="F:DNA binding"/>
    <property type="evidence" value="ECO:0007669"/>
    <property type="project" value="UniProtKB-KW"/>
</dbReference>
<feature type="domain" description="HTH lysR-type" evidence="5">
    <location>
        <begin position="40"/>
        <end position="97"/>
    </location>
</feature>
<dbReference type="InterPro" id="IPR036388">
    <property type="entry name" value="WH-like_DNA-bd_sf"/>
</dbReference>
<evidence type="ECO:0000313" key="6">
    <source>
        <dbReference type="EMBL" id="MBB4493135.1"/>
    </source>
</evidence>
<dbReference type="PROSITE" id="PS50931">
    <property type="entry name" value="HTH_LYSR"/>
    <property type="match status" value="1"/>
</dbReference>
<dbReference type="Proteomes" id="UP000534590">
    <property type="component" value="Unassembled WGS sequence"/>
</dbReference>
<name>A0ABR6JDX3_AGRRD</name>
<keyword evidence="2" id="KW-0805">Transcription regulation</keyword>
<dbReference type="InterPro" id="IPR000847">
    <property type="entry name" value="LysR_HTH_N"/>
</dbReference>
<evidence type="ECO:0000256" key="4">
    <source>
        <dbReference type="ARBA" id="ARBA00023163"/>
    </source>
</evidence>
<dbReference type="PANTHER" id="PTHR30419:SF8">
    <property type="entry name" value="NITROGEN ASSIMILATION TRANSCRIPTIONAL ACTIVATOR-RELATED"/>
    <property type="match status" value="1"/>
</dbReference>
<dbReference type="InterPro" id="IPR036390">
    <property type="entry name" value="WH_DNA-bd_sf"/>
</dbReference>
<dbReference type="InterPro" id="IPR005119">
    <property type="entry name" value="LysR_subst-bd"/>
</dbReference>
<sequence length="361" mass="39371">MIFEKHQNSCTLMPLRHRSPIGPLKMAARLKIEQRTVDVLHSRKLRYIDEIARCGSIRKAAARLNVASSAINRQILALEEELGAPIFERMPRGLRLTAAGELCIEHIREVLKTYERMEARIRGLKTPQAGKVSMVATVGLSAGPLPEIIASFIAQHPRVHVHLRNDGPSTTISPVLAGEVDIGLGFNIPATPGIRTLANFDIPIGVVMPPGHRLAGEGPIDLADVAQEPLVLAQSGTSLRNVINLAFAPLSVAVQPVVESNASDMLKRLVKLGSGLTLLNPLDVQAECQRGELVFRPLAGSHSRHQPMKLFARSRTSLDTVTSLFVEFILSRLVELVAELEARGHVPPQRQPDKAEGSHFT</sequence>
<dbReference type="Pfam" id="PF00126">
    <property type="entry name" value="HTH_1"/>
    <property type="match status" value="1"/>
</dbReference>
<dbReference type="InterPro" id="IPR050950">
    <property type="entry name" value="HTH-type_LysR_regulators"/>
</dbReference>
<dbReference type="Pfam" id="PF03466">
    <property type="entry name" value="LysR_substrate"/>
    <property type="match status" value="1"/>
</dbReference>
<dbReference type="Gene3D" id="3.40.190.290">
    <property type="match status" value="1"/>
</dbReference>
<evidence type="ECO:0000256" key="1">
    <source>
        <dbReference type="ARBA" id="ARBA00009437"/>
    </source>
</evidence>
<comment type="similarity">
    <text evidence="1">Belongs to the LysR transcriptional regulatory family.</text>
</comment>
<dbReference type="SUPFAM" id="SSF46785">
    <property type="entry name" value="Winged helix' DNA-binding domain"/>
    <property type="match status" value="1"/>
</dbReference>
<reference evidence="6 7" key="1">
    <citation type="submission" date="2020-08" db="EMBL/GenBank/DDBJ databases">
        <title>Genomic Encyclopedia of Type Strains, Phase IV (KMG-V): Genome sequencing to study the core and pangenomes of soil and plant-associated prokaryotes.</title>
        <authorList>
            <person name="Whitman W."/>
        </authorList>
    </citation>
    <scope>NUCLEOTIDE SEQUENCE [LARGE SCALE GENOMIC DNA]</scope>
    <source>
        <strain evidence="6 7">SEMIA 461</strain>
    </source>
</reference>
<keyword evidence="7" id="KW-1185">Reference proteome</keyword>
<keyword evidence="4" id="KW-0804">Transcription</keyword>
<proteinExistence type="inferred from homology"/>
<dbReference type="SUPFAM" id="SSF53850">
    <property type="entry name" value="Periplasmic binding protein-like II"/>
    <property type="match status" value="1"/>
</dbReference>
<organism evidence="6 7">
    <name type="scientific">Agrobacterium radiobacter</name>
    <dbReference type="NCBI Taxonomy" id="362"/>
    <lineage>
        <taxon>Bacteria</taxon>
        <taxon>Pseudomonadati</taxon>
        <taxon>Pseudomonadota</taxon>
        <taxon>Alphaproteobacteria</taxon>
        <taxon>Hyphomicrobiales</taxon>
        <taxon>Rhizobiaceae</taxon>
        <taxon>Rhizobium/Agrobacterium group</taxon>
        <taxon>Agrobacterium</taxon>
        <taxon>Agrobacterium tumefaciens complex</taxon>
    </lineage>
</organism>
<evidence type="ECO:0000313" key="7">
    <source>
        <dbReference type="Proteomes" id="UP000534590"/>
    </source>
</evidence>